<keyword evidence="1" id="KW-0812">Transmembrane</keyword>
<feature type="transmembrane region" description="Helical" evidence="1">
    <location>
        <begin position="116"/>
        <end position="142"/>
    </location>
</feature>
<dbReference type="RefSeq" id="WP_179774684.1">
    <property type="nucleotide sequence ID" value="NZ_JACCFK010000001.1"/>
</dbReference>
<protein>
    <submittedName>
        <fullName evidence="2">Uncharacterized protein</fullName>
    </submittedName>
</protein>
<keyword evidence="1" id="KW-0472">Membrane</keyword>
<evidence type="ECO:0000313" key="2">
    <source>
        <dbReference type="EMBL" id="NYI90697.1"/>
    </source>
</evidence>
<reference evidence="2 3" key="1">
    <citation type="submission" date="2020-07" db="EMBL/GenBank/DDBJ databases">
        <title>Sequencing the genomes of 1000 actinobacteria strains.</title>
        <authorList>
            <person name="Klenk H.-P."/>
        </authorList>
    </citation>
    <scope>NUCLEOTIDE SEQUENCE [LARGE SCALE GENOMIC DNA]</scope>
    <source>
        <strain evidence="2 3">DSM 104006</strain>
    </source>
</reference>
<comment type="caution">
    <text evidence="2">The sequence shown here is derived from an EMBL/GenBank/DDBJ whole genome shotgun (WGS) entry which is preliminary data.</text>
</comment>
<evidence type="ECO:0000256" key="1">
    <source>
        <dbReference type="SAM" id="Phobius"/>
    </source>
</evidence>
<gene>
    <name evidence="2" type="ORF">HNR02_004020</name>
</gene>
<proteinExistence type="predicted"/>
<feature type="transmembrane region" description="Helical" evidence="1">
    <location>
        <begin position="91"/>
        <end position="110"/>
    </location>
</feature>
<name>A0A853B7H0_9PSEU</name>
<organism evidence="2 3">
    <name type="scientific">Amycolatopsis endophytica</name>
    <dbReference type="NCBI Taxonomy" id="860233"/>
    <lineage>
        <taxon>Bacteria</taxon>
        <taxon>Bacillati</taxon>
        <taxon>Actinomycetota</taxon>
        <taxon>Actinomycetes</taxon>
        <taxon>Pseudonocardiales</taxon>
        <taxon>Pseudonocardiaceae</taxon>
        <taxon>Amycolatopsis</taxon>
    </lineage>
</organism>
<keyword evidence="1" id="KW-1133">Transmembrane helix</keyword>
<dbReference type="AlphaFoldDB" id="A0A853B7H0"/>
<accession>A0A853B7H0</accession>
<dbReference type="Proteomes" id="UP000549616">
    <property type="component" value="Unassembled WGS sequence"/>
</dbReference>
<sequence length="152" mass="15731">MIDTGGTQKGAGLLVTQEARANVHLDLVAKRSERTVTTLPASQPETRCPAGRHRGRSAGAVSVNELSQRVGQARTHAQPGRHRQDAADVRLGLVGVVVLTGWAATLRLLVLLAGPLVAVATVAPTTAMAATIPVLAGMAWLARPVSPIPTTS</sequence>
<keyword evidence="3" id="KW-1185">Reference proteome</keyword>
<evidence type="ECO:0000313" key="3">
    <source>
        <dbReference type="Proteomes" id="UP000549616"/>
    </source>
</evidence>
<dbReference type="EMBL" id="JACCFK010000001">
    <property type="protein sequence ID" value="NYI90697.1"/>
    <property type="molecule type" value="Genomic_DNA"/>
</dbReference>